<protein>
    <submittedName>
        <fullName evidence="1">Uncharacterized protein</fullName>
    </submittedName>
</protein>
<name>A0A655PUA1_VIBCL</name>
<dbReference type="EMBL" id="CWOW01000005">
    <property type="protein sequence ID" value="CSA29175.1"/>
    <property type="molecule type" value="Genomic_DNA"/>
</dbReference>
<evidence type="ECO:0000313" key="2">
    <source>
        <dbReference type="Proteomes" id="UP000044806"/>
    </source>
</evidence>
<organism evidence="1 2">
    <name type="scientific">Vibrio cholerae</name>
    <dbReference type="NCBI Taxonomy" id="666"/>
    <lineage>
        <taxon>Bacteria</taxon>
        <taxon>Pseudomonadati</taxon>
        <taxon>Pseudomonadota</taxon>
        <taxon>Gammaproteobacteria</taxon>
        <taxon>Vibrionales</taxon>
        <taxon>Vibrionaceae</taxon>
        <taxon>Vibrio</taxon>
    </lineage>
</organism>
<dbReference type="Proteomes" id="UP000044806">
    <property type="component" value="Unassembled WGS sequence"/>
</dbReference>
<gene>
    <name evidence="1" type="ORF">ERS013165_01213</name>
</gene>
<dbReference type="AlphaFoldDB" id="A0A655PUA1"/>
<accession>A0A655PUA1</accession>
<proteinExistence type="predicted"/>
<evidence type="ECO:0000313" key="1">
    <source>
        <dbReference type="EMBL" id="CSA29175.1"/>
    </source>
</evidence>
<reference evidence="1 2" key="1">
    <citation type="submission" date="2015-07" db="EMBL/GenBank/DDBJ databases">
        <authorList>
            <consortium name="Pathogen Informatics"/>
        </authorList>
    </citation>
    <scope>NUCLEOTIDE SEQUENCE [LARGE SCALE GENOMIC DNA]</scope>
    <source>
        <strain evidence="1 2">A51</strain>
    </source>
</reference>
<sequence length="173" mass="19122">MESTDFSPSTWVASWLAFKPPRASVVVALKCSAVQRAIGVNFWYLAMRSFLTRSPVLMPTGQRSAHNPVAAQVSNPWYSNTCSSSLEATFSPAARRRCNSRYNTMRWRGDKVRVRDGQTGSQKPHSIQRSTKLSAAGIGLRLLMCECLSSLMITPGLSRRFGSKSALIFCIKA</sequence>